<evidence type="ECO:0000313" key="4">
    <source>
        <dbReference type="EMBL" id="OGG93017.1"/>
    </source>
</evidence>
<feature type="domain" description="SbsA Ig-like" evidence="2">
    <location>
        <begin position="146"/>
        <end position="261"/>
    </location>
</feature>
<dbReference type="Proteomes" id="UP000178449">
    <property type="component" value="Unassembled WGS sequence"/>
</dbReference>
<dbReference type="SUPFAM" id="SSF51126">
    <property type="entry name" value="Pectin lyase-like"/>
    <property type="match status" value="1"/>
</dbReference>
<feature type="domain" description="SbsA Ig-like" evidence="2">
    <location>
        <begin position="272"/>
        <end position="389"/>
    </location>
</feature>
<evidence type="ECO:0000259" key="3">
    <source>
        <dbReference type="Pfam" id="PF13229"/>
    </source>
</evidence>
<protein>
    <recommendedName>
        <fullName evidence="6">SbsA Ig-like domain-containing protein</fullName>
    </recommendedName>
</protein>
<evidence type="ECO:0000259" key="2">
    <source>
        <dbReference type="Pfam" id="PF13205"/>
    </source>
</evidence>
<dbReference type="InterPro" id="IPR039448">
    <property type="entry name" value="Beta_helix"/>
</dbReference>
<keyword evidence="1" id="KW-0732">Signal</keyword>
<gene>
    <name evidence="4" type="ORF">A2527_13855</name>
</gene>
<feature type="domain" description="Right handed beta helix" evidence="3">
    <location>
        <begin position="712"/>
        <end position="811"/>
    </location>
</feature>
<evidence type="ECO:0000313" key="5">
    <source>
        <dbReference type="Proteomes" id="UP000178449"/>
    </source>
</evidence>
<dbReference type="InterPro" id="IPR011050">
    <property type="entry name" value="Pectin_lyase_fold/virulence"/>
</dbReference>
<reference evidence="4 5" key="1">
    <citation type="journal article" date="2016" name="Nat. Commun.">
        <title>Thousands of microbial genomes shed light on interconnected biogeochemical processes in an aquifer system.</title>
        <authorList>
            <person name="Anantharaman K."/>
            <person name="Brown C.T."/>
            <person name="Hug L.A."/>
            <person name="Sharon I."/>
            <person name="Castelle C.J."/>
            <person name="Probst A.J."/>
            <person name="Thomas B.C."/>
            <person name="Singh A."/>
            <person name="Wilkins M.J."/>
            <person name="Karaoz U."/>
            <person name="Brodie E.L."/>
            <person name="Williams K.H."/>
            <person name="Hubbard S.S."/>
            <person name="Banfield J.F."/>
        </authorList>
    </citation>
    <scope>NUCLEOTIDE SEQUENCE [LARGE SCALE GENOMIC DNA]</scope>
</reference>
<organism evidence="4 5">
    <name type="scientific">Candidatus Lambdaproteobacteria bacterium RIFOXYD2_FULL_50_16</name>
    <dbReference type="NCBI Taxonomy" id="1817772"/>
    <lineage>
        <taxon>Bacteria</taxon>
        <taxon>Pseudomonadati</taxon>
        <taxon>Pseudomonadota</taxon>
        <taxon>Candidatus Lambdaproteobacteria</taxon>
    </lineage>
</organism>
<name>A0A1F6G4H2_9PROT</name>
<dbReference type="Gene3D" id="2.160.20.10">
    <property type="entry name" value="Single-stranded right-handed beta-helix, Pectin lyase-like"/>
    <property type="match status" value="1"/>
</dbReference>
<dbReference type="PROSITE" id="PS51257">
    <property type="entry name" value="PROKAR_LIPOPROTEIN"/>
    <property type="match status" value="1"/>
</dbReference>
<dbReference type="Pfam" id="PF13229">
    <property type="entry name" value="Beta_helix"/>
    <property type="match status" value="1"/>
</dbReference>
<dbReference type="InterPro" id="IPR014755">
    <property type="entry name" value="Cu-Rt/internalin_Ig-like"/>
</dbReference>
<dbReference type="InterPro" id="IPR012334">
    <property type="entry name" value="Pectin_lyas_fold"/>
</dbReference>
<dbReference type="Gene3D" id="2.60.40.1220">
    <property type="match status" value="3"/>
</dbReference>
<dbReference type="InterPro" id="IPR032812">
    <property type="entry name" value="SbsA_Ig"/>
</dbReference>
<dbReference type="Pfam" id="PF13205">
    <property type="entry name" value="Big_5"/>
    <property type="match status" value="3"/>
</dbReference>
<sequence>MKAKFWIILGLGLWLAGCEPKDNGNQEAPVATVHLATPWNVPLGAQTALEGQGSQLVLAVPAAKNSVNNLEEITDFVDRAWADELANEVVLNLPLGEPLRLIKAIYEQPITATDLKGLRPKRIGLSGIFSVDAATDQLTLPITLYQPPQLASLLPKDGATGVLFDTSIAITFTGPLDATTLTVNAKDSQCSGNLQLSSDGFTSCVVLSSTLSLSNGGNTVTMTPAQALSAKTKYQVRLTDGLRDLLGNGPPKAYTSAGFTTADPATATVLKDTTAPKATGLTPTSGATGISITSPLVGTFSEAMDPTSLKVNTLNTTCTGAVQVSLDNFKNCLRFSAQPTHSPDQTQFTFILAAPLAYETTYRIKLTQSATDLAGNKLDQQYITTGFTTVIPGAPTIASASPTDGTIGVSPNGVVSVTFSEAMDPASLTGTSSSACTGSILLSANDFRSCAILSSFTVSNSNRTFSFSAEMNDGQTYKLRVTTEATSALGKTLASTQTYSTGFTVYAGLASFYSNASNWMDFYKNDDATTTPPNPYKGSNAACVGTESTWQACLHGGERKVVTLPSNIASCTGVTATDALGAFTWECITSPVRIVSKGLAAGKHISDLIDWNAIPLAFKTNYVIIQNNSSTVLQTEPSTWWTNPIAQNSTALNTSGTLYAFTADPATDLVTAADKVAVVAKPGVTLTGSVAAGKVLLANHHFVWVEGTFNAASAGSSYGISQTGKNFSVLRQVTVSGASADGVYLKNSQNTRLEYLTSSGNSTRGIYLLGVAHASLSQVIATGNNNTGLKLESGGARARGLWLTNNSANGLEGFVGDYSQFLDLVTANNGGKGVSWWGDQNRVLVNLISANNASQGISSFQGVYLAYLNVTSANSGGNGIYNDYTYNHSYLNSVALNSSGHGLSTGSYGVYTQWANLASGSSGAKGYNNSWTASSGADAFLGYLIFGGNAADCYAALTQKVAGIDANCLAPDPPSNFVLRQGQAISAAFVGLVGANDTTNGSPQTAGEAPVGSITDWTQFSNPQRTWGKSGGTSIATTHRGRCTIGNCAVWDWSLKSTDSVLFGVHSTPPTGNDYYQHIWKATTKALCNEIPGALWTGSCSDGVSTTSTACGTALGTWSIAGACSHPAIGVQASCTSWGWCSDKSLDASSTCVASCSDTNQALQADCVNTCTEPTLTSQATCGVCSNGVFPDATACGLGGATWTAWTWAGGVCSDPAKNTSAKCGTCSDGVSTTSSTCATALGTWTAQTWAARTWTNRTWTPGDWNTTEKCVSTFLKHAYEIMEDGIGNENGLCESNEACVFTPNIGAYQGHGTLTEISGAFTDGTLTGIKLYQYSNNGR</sequence>
<proteinExistence type="predicted"/>
<accession>A0A1F6G4H2</accession>
<feature type="domain" description="SbsA Ig-like" evidence="2">
    <location>
        <begin position="394"/>
        <end position="500"/>
    </location>
</feature>
<dbReference type="STRING" id="1817772.A2527_13855"/>
<comment type="caution">
    <text evidence="4">The sequence shown here is derived from an EMBL/GenBank/DDBJ whole genome shotgun (WGS) entry which is preliminary data.</text>
</comment>
<evidence type="ECO:0000256" key="1">
    <source>
        <dbReference type="ARBA" id="ARBA00022729"/>
    </source>
</evidence>
<evidence type="ECO:0008006" key="6">
    <source>
        <dbReference type="Google" id="ProtNLM"/>
    </source>
</evidence>
<dbReference type="EMBL" id="MFNE01000053">
    <property type="protein sequence ID" value="OGG93017.1"/>
    <property type="molecule type" value="Genomic_DNA"/>
</dbReference>